<name>A0A182R0K7_9DIPT</name>
<sequence>MNTLREWSPLVDLVNKIPSSVQRGLLFHDVSITCVDLVEEFIALGTNVGLVFWYNRKSGAIERLATDSGSQELSCVRIASTVEFMVAAGCRAGQINIFQIPKTPPPDVCAELLLKAKPTERYTVRGLHRTGVCELVWSKNGMRLFSGDTGGAVVLTEIGYASKTCQSREIINERYEIVQLDLHRTKLLVSSSFRTVICSPEDGERWRVAQVGKKDRKMLASYGAVFATVHGKQQIVSTRSGFRLWLADDEGNVAQTLIFKELMRAPCPEIGLLNPSRNPIRIPTTFGKLYPFDGQRMVSVANGALFLLDLERMAVVGTLTRLRHILDVAVYRNEILILESARSLVRIATLPDSSNSTIVLKNLELFVSAESQVVQADECCEETPAELLVRNGESPGSSIPGDERVVGVDGADGEPHDDARMIDNHMKKLELFDTLNELKYDESILFKSGRSRRKHRSKVNPIVEIGQIPKEIEPDGGEPSGILKSLSPPVPSYLVLFVIV</sequence>
<dbReference type="InterPro" id="IPR036322">
    <property type="entry name" value="WD40_repeat_dom_sf"/>
</dbReference>
<protein>
    <recommendedName>
        <fullName evidence="3">WD repeat-containing protein 55 homolog</fullName>
    </recommendedName>
</protein>
<keyword evidence="2" id="KW-1185">Reference proteome</keyword>
<dbReference type="GO" id="GO:0032527">
    <property type="term" value="P:protein exit from endoplasmic reticulum"/>
    <property type="evidence" value="ECO:0007669"/>
    <property type="project" value="TreeGrafter"/>
</dbReference>
<dbReference type="AlphaFoldDB" id="A0A182R0K7"/>
<dbReference type="PANTHER" id="PTHR23287">
    <property type="entry name" value="RUBY-EYE2-LIKE PROTEIN"/>
    <property type="match status" value="1"/>
</dbReference>
<reference evidence="1" key="2">
    <citation type="submission" date="2020-05" db="UniProtKB">
        <authorList>
            <consortium name="EnsemblMetazoa"/>
        </authorList>
    </citation>
    <scope>IDENTIFICATION</scope>
    <source>
        <strain evidence="1">FAR1</strain>
    </source>
</reference>
<dbReference type="VEuPathDB" id="VectorBase:AFAF020608"/>
<dbReference type="SUPFAM" id="SSF50978">
    <property type="entry name" value="WD40 repeat-like"/>
    <property type="match status" value="1"/>
</dbReference>
<dbReference type="STRING" id="69004.A0A182R0K7"/>
<dbReference type="InterPro" id="IPR015943">
    <property type="entry name" value="WD40/YVTN_repeat-like_dom_sf"/>
</dbReference>
<accession>A0A182R0K7</accession>
<reference evidence="2" key="1">
    <citation type="submission" date="2014-01" db="EMBL/GenBank/DDBJ databases">
        <title>The Genome Sequence of Anopheles farauti FAR1 (V2).</title>
        <authorList>
            <consortium name="The Broad Institute Genomics Platform"/>
            <person name="Neafsey D.E."/>
            <person name="Besansky N."/>
            <person name="Howell P."/>
            <person name="Walton C."/>
            <person name="Young S.K."/>
            <person name="Zeng Q."/>
            <person name="Gargeya S."/>
            <person name="Fitzgerald M."/>
            <person name="Haas B."/>
            <person name="Abouelleil A."/>
            <person name="Allen A.W."/>
            <person name="Alvarado L."/>
            <person name="Arachchi H.M."/>
            <person name="Berlin A.M."/>
            <person name="Chapman S.B."/>
            <person name="Gainer-Dewar J."/>
            <person name="Goldberg J."/>
            <person name="Griggs A."/>
            <person name="Gujja S."/>
            <person name="Hansen M."/>
            <person name="Howarth C."/>
            <person name="Imamovic A."/>
            <person name="Ireland A."/>
            <person name="Larimer J."/>
            <person name="McCowan C."/>
            <person name="Murphy C."/>
            <person name="Pearson M."/>
            <person name="Poon T.W."/>
            <person name="Priest M."/>
            <person name="Roberts A."/>
            <person name="Saif S."/>
            <person name="Shea T."/>
            <person name="Sisk P."/>
            <person name="Sykes S."/>
            <person name="Wortman J."/>
            <person name="Nusbaum C."/>
            <person name="Birren B."/>
        </authorList>
    </citation>
    <scope>NUCLEOTIDE SEQUENCE [LARGE SCALE GENOMIC DNA]</scope>
    <source>
        <strain evidence="2">FAR1</strain>
    </source>
</reference>
<dbReference type="Proteomes" id="UP000075886">
    <property type="component" value="Unassembled WGS sequence"/>
</dbReference>
<evidence type="ECO:0000313" key="1">
    <source>
        <dbReference type="EnsemblMetazoa" id="AFAF020608-PA"/>
    </source>
</evidence>
<evidence type="ECO:0000313" key="2">
    <source>
        <dbReference type="Proteomes" id="UP000075886"/>
    </source>
</evidence>
<dbReference type="EMBL" id="AXCN02002113">
    <property type="status" value="NOT_ANNOTATED_CDS"/>
    <property type="molecule type" value="Genomic_DNA"/>
</dbReference>
<dbReference type="PANTHER" id="PTHR23287:SF16">
    <property type="entry name" value="TECTONIN BETA-PROPELLER REPEAT-CONTAINING PROTEIN 2"/>
    <property type="match status" value="1"/>
</dbReference>
<organism evidence="1 2">
    <name type="scientific">Anopheles farauti</name>
    <dbReference type="NCBI Taxonomy" id="69004"/>
    <lineage>
        <taxon>Eukaryota</taxon>
        <taxon>Metazoa</taxon>
        <taxon>Ecdysozoa</taxon>
        <taxon>Arthropoda</taxon>
        <taxon>Hexapoda</taxon>
        <taxon>Insecta</taxon>
        <taxon>Pterygota</taxon>
        <taxon>Neoptera</taxon>
        <taxon>Endopterygota</taxon>
        <taxon>Diptera</taxon>
        <taxon>Nematocera</taxon>
        <taxon>Culicoidea</taxon>
        <taxon>Culicidae</taxon>
        <taxon>Anophelinae</taxon>
        <taxon>Anopheles</taxon>
    </lineage>
</organism>
<dbReference type="EnsemblMetazoa" id="AFAF020608-RA">
    <property type="protein sequence ID" value="AFAF020608-PA"/>
    <property type="gene ID" value="AFAF020608"/>
</dbReference>
<evidence type="ECO:0008006" key="3">
    <source>
        <dbReference type="Google" id="ProtNLM"/>
    </source>
</evidence>
<dbReference type="GO" id="GO:0005737">
    <property type="term" value="C:cytoplasm"/>
    <property type="evidence" value="ECO:0007669"/>
    <property type="project" value="GOC"/>
</dbReference>
<proteinExistence type="predicted"/>
<dbReference type="Gene3D" id="2.130.10.10">
    <property type="entry name" value="YVTN repeat-like/Quinoprotein amine dehydrogenase"/>
    <property type="match status" value="1"/>
</dbReference>